<dbReference type="EMBL" id="CP076686">
    <property type="protein sequence ID" value="QWV13880.1"/>
    <property type="molecule type" value="Genomic_DNA"/>
</dbReference>
<dbReference type="SMART" id="SM01118">
    <property type="entry name" value="CYTH"/>
    <property type="match status" value="1"/>
</dbReference>
<dbReference type="Pfam" id="PF01928">
    <property type="entry name" value="CYTH"/>
    <property type="match status" value="1"/>
</dbReference>
<evidence type="ECO:0000259" key="1">
    <source>
        <dbReference type="PROSITE" id="PS51707"/>
    </source>
</evidence>
<dbReference type="InterPro" id="IPR039013">
    <property type="entry name" value="YgiF"/>
</dbReference>
<accession>A0ABX8IJF2</accession>
<dbReference type="CDD" id="cd07756">
    <property type="entry name" value="CYTH-like_Pase_CHAD"/>
    <property type="match status" value="1"/>
</dbReference>
<dbReference type="PROSITE" id="PS51707">
    <property type="entry name" value="CYTH"/>
    <property type="match status" value="1"/>
</dbReference>
<protein>
    <submittedName>
        <fullName evidence="2">CYTH domain-containing protein</fullName>
    </submittedName>
</protein>
<dbReference type="Proteomes" id="UP000683442">
    <property type="component" value="Chromosome"/>
</dbReference>
<evidence type="ECO:0000313" key="3">
    <source>
        <dbReference type="Proteomes" id="UP000683442"/>
    </source>
</evidence>
<feature type="domain" description="CYTH" evidence="1">
    <location>
        <begin position="2"/>
        <end position="207"/>
    </location>
</feature>
<reference evidence="2 3" key="1">
    <citation type="submission" date="2021-06" db="EMBL/GenBank/DDBJ databases">
        <title>Microbial metabolic specificity influences pelagic lipid remineralization.</title>
        <authorList>
            <person name="Behrendt L."/>
            <person name="Hunter J.E."/>
            <person name="Alcolombri U."/>
            <person name="Smriga S."/>
            <person name="Mincer T."/>
            <person name="Lowenstein D.P."/>
            <person name="Peaudecerf F.J."/>
            <person name="Fernandez V.I."/>
            <person name="Fredricks H."/>
            <person name="Almblad H."/>
            <person name="Harrison J.J."/>
            <person name="Stocker R."/>
            <person name="Van Mooy B.A.S."/>
        </authorList>
    </citation>
    <scope>NUCLEOTIDE SEQUENCE [LARGE SCALE GENOMIC DNA]</scope>
    <source>
        <strain evidence="2 3">HP15-B</strain>
    </source>
</reference>
<dbReference type="GeneID" id="78558670"/>
<evidence type="ECO:0000313" key="2">
    <source>
        <dbReference type="EMBL" id="QWV13880.1"/>
    </source>
</evidence>
<organism evidence="2 3">
    <name type="scientific">Marinobacter adhaerens</name>
    <dbReference type="NCBI Taxonomy" id="1033846"/>
    <lineage>
        <taxon>Bacteria</taxon>
        <taxon>Pseudomonadati</taxon>
        <taxon>Pseudomonadota</taxon>
        <taxon>Gammaproteobacteria</taxon>
        <taxon>Pseudomonadales</taxon>
        <taxon>Marinobacteraceae</taxon>
        <taxon>Marinobacter</taxon>
    </lineage>
</organism>
<dbReference type="RefSeq" id="WP_014575697.1">
    <property type="nucleotide sequence ID" value="NZ_CP076686.1"/>
</dbReference>
<gene>
    <name evidence="2" type="ORF">KQ249_04455</name>
</gene>
<proteinExistence type="predicted"/>
<dbReference type="SUPFAM" id="SSF55154">
    <property type="entry name" value="CYTH-like phosphatases"/>
    <property type="match status" value="1"/>
</dbReference>
<name>A0ABX8IJF2_9GAMM</name>
<dbReference type="InterPro" id="IPR023577">
    <property type="entry name" value="CYTH_domain"/>
</dbReference>
<sequence>MFTETEIKLRITPKTADSIKASSLVDSRLVGCWQSSMILNQYYDTAERDLARAGVALRLRIDGNRYIQTFKHSGSGLAGLSVRKEWDWYLDSPELDTALIESNSWPAGLRELDLSHIEPIFRTDFRRTRGLLRWALHGRTVEAEVAIDQGSIATDAGFEPICELEIELREGPETAVTALALELANTNSLMPCDLSKSDRGYRLLGFCSGIAHDDREELWRGSKISSVVLGLGRSILNDVVSLSEHFFSFRDHESFSKLHLKVIFLYSYFHLFDFVKFRIKKFRELSSLAGRLLDESSHLSQIANSEGFDSGLASRILSVFIEEHLWGQLLIGFGDWLFSYELECEVQEAGNESFIDESLESWLATEAKKTTSAIRLWHKKNTCKDGGRCAESELNPIYRLAFLVEYFDECFGINKSHQNPDLKEFLLYEQVEAVPTYLSWKGSTVWLAIERLEEQAEQYVQGSAKGSDS</sequence>
<dbReference type="PANTHER" id="PTHR39569:SF1">
    <property type="entry name" value="INORGANIC TRIPHOSPHATASE"/>
    <property type="match status" value="1"/>
</dbReference>
<dbReference type="InterPro" id="IPR033469">
    <property type="entry name" value="CYTH-like_dom_sf"/>
</dbReference>
<dbReference type="Gene3D" id="2.40.320.10">
    <property type="entry name" value="Hypothetical Protein Pfu-838710-001"/>
    <property type="match status" value="1"/>
</dbReference>
<dbReference type="PANTHER" id="PTHR39569">
    <property type="entry name" value="INORGANIC TRIPHOSPHATASE"/>
    <property type="match status" value="1"/>
</dbReference>
<keyword evidence="3" id="KW-1185">Reference proteome</keyword>